<sequence>MSEIYKRELENEVVEEDNDLDEEIEETNEDRLKMKEDEIIAKLLEDSPVPERTVFLDRLGIPITLKALTEKEISKIRKDCTKIVKVQGRREEKLNDDEFTLALIEKGTVKPNFSNQKLLDAMKVTNAREFIKRKFLAGELSKISDQILELSGFYDEISDDDIKN</sequence>
<evidence type="ECO:0008006" key="4">
    <source>
        <dbReference type="Google" id="ProtNLM"/>
    </source>
</evidence>
<organism evidence="2 3">
    <name type="scientific">Clostridioides difficile</name>
    <name type="common">Peptoclostridium difficile</name>
    <dbReference type="NCBI Taxonomy" id="1496"/>
    <lineage>
        <taxon>Bacteria</taxon>
        <taxon>Bacillati</taxon>
        <taxon>Bacillota</taxon>
        <taxon>Clostridia</taxon>
        <taxon>Peptostreptococcales</taxon>
        <taxon>Peptostreptococcaceae</taxon>
        <taxon>Clostridioides</taxon>
    </lineage>
</organism>
<keyword evidence="1" id="KW-0175">Coiled coil</keyword>
<dbReference type="Pfam" id="PF08890">
    <property type="entry name" value="Phage_TAC_5"/>
    <property type="match status" value="1"/>
</dbReference>
<accession>A0A9P3U0M4</accession>
<dbReference type="AlphaFoldDB" id="A0A9P3U0M4"/>
<name>A0A9P3U0M4_CLODI</name>
<evidence type="ECO:0000256" key="1">
    <source>
        <dbReference type="SAM" id="Coils"/>
    </source>
</evidence>
<comment type="caution">
    <text evidence="2">The sequence shown here is derived from an EMBL/GenBank/DDBJ whole genome shotgun (WGS) entry which is preliminary data.</text>
</comment>
<reference evidence="2" key="1">
    <citation type="journal article" date="2018" name="Genome Biol.">
        <title>SKESA: strategic k-mer extension for scrupulous assemblies.</title>
        <authorList>
            <person name="Souvorov A."/>
            <person name="Agarwala R."/>
            <person name="Lipman D.J."/>
        </authorList>
    </citation>
    <scope>NUCLEOTIDE SEQUENCE</scope>
    <source>
        <strain evidence="2">Clostridioides</strain>
    </source>
</reference>
<proteinExistence type="predicted"/>
<feature type="coiled-coil region" evidence="1">
    <location>
        <begin position="6"/>
        <end position="37"/>
    </location>
</feature>
<dbReference type="Proteomes" id="UP000879542">
    <property type="component" value="Unassembled WGS sequence"/>
</dbReference>
<dbReference type="InterPro" id="IPR014986">
    <property type="entry name" value="XkdN-like"/>
</dbReference>
<dbReference type="Gene3D" id="3.30.2220.30">
    <property type="match status" value="1"/>
</dbReference>
<gene>
    <name evidence="2" type="ORF">KRQ00_002941</name>
</gene>
<protein>
    <recommendedName>
        <fullName evidence="4">Phage XkdN-like protein</fullName>
    </recommendedName>
</protein>
<reference evidence="2" key="2">
    <citation type="submission" date="2021-06" db="EMBL/GenBank/DDBJ databases">
        <authorList>
            <consortium name="NCBI Pathogen Detection Project"/>
        </authorList>
    </citation>
    <scope>NUCLEOTIDE SEQUENCE</scope>
    <source>
        <strain evidence="2">Clostridioides</strain>
    </source>
</reference>
<dbReference type="InterPro" id="IPR038559">
    <property type="entry name" value="XkdN-like_sf"/>
</dbReference>
<dbReference type="EMBL" id="DAEQIJ010000015">
    <property type="protein sequence ID" value="HBH2621157.1"/>
    <property type="molecule type" value="Genomic_DNA"/>
</dbReference>
<dbReference type="RefSeq" id="WP_022621263.1">
    <property type="nucleotide sequence ID" value="NZ_CAAKAO010000019.1"/>
</dbReference>
<evidence type="ECO:0000313" key="3">
    <source>
        <dbReference type="Proteomes" id="UP000879542"/>
    </source>
</evidence>
<evidence type="ECO:0000313" key="2">
    <source>
        <dbReference type="EMBL" id="HBH2621157.1"/>
    </source>
</evidence>